<dbReference type="Gene3D" id="3.40.630.30">
    <property type="match status" value="1"/>
</dbReference>
<dbReference type="EC" id="2.3.1.-" evidence="2"/>
<protein>
    <submittedName>
        <fullName evidence="2">GNAT family N-acetyltransferase</fullName>
        <ecNumber evidence="2">2.3.1.-</ecNumber>
    </submittedName>
</protein>
<feature type="domain" description="N-acetyltransferase" evidence="1">
    <location>
        <begin position="60"/>
        <end position="206"/>
    </location>
</feature>
<evidence type="ECO:0000313" key="2">
    <source>
        <dbReference type="EMBL" id="MFC4909970.1"/>
    </source>
</evidence>
<name>A0ABV9U3K3_9ACTN</name>
<dbReference type="GO" id="GO:0016746">
    <property type="term" value="F:acyltransferase activity"/>
    <property type="evidence" value="ECO:0007669"/>
    <property type="project" value="UniProtKB-KW"/>
</dbReference>
<dbReference type="Pfam" id="PF00583">
    <property type="entry name" value="Acetyltransf_1"/>
    <property type="match status" value="1"/>
</dbReference>
<proteinExistence type="predicted"/>
<dbReference type="PANTHER" id="PTHR42791">
    <property type="entry name" value="GNAT FAMILY ACETYLTRANSFERASE"/>
    <property type="match status" value="1"/>
</dbReference>
<accession>A0ABV9U3K3</accession>
<dbReference type="CDD" id="cd04301">
    <property type="entry name" value="NAT_SF"/>
    <property type="match status" value="1"/>
</dbReference>
<dbReference type="InterPro" id="IPR016181">
    <property type="entry name" value="Acyl_CoA_acyltransferase"/>
</dbReference>
<keyword evidence="2" id="KW-0808">Transferase</keyword>
<dbReference type="PANTHER" id="PTHR42791:SF1">
    <property type="entry name" value="N-ACETYLTRANSFERASE DOMAIN-CONTAINING PROTEIN"/>
    <property type="match status" value="1"/>
</dbReference>
<evidence type="ECO:0000313" key="3">
    <source>
        <dbReference type="Proteomes" id="UP001595872"/>
    </source>
</evidence>
<comment type="caution">
    <text evidence="2">The sequence shown here is derived from an EMBL/GenBank/DDBJ whole genome shotgun (WGS) entry which is preliminary data.</text>
</comment>
<reference evidence="3" key="1">
    <citation type="journal article" date="2019" name="Int. J. Syst. Evol. Microbiol.">
        <title>The Global Catalogue of Microorganisms (GCM) 10K type strain sequencing project: providing services to taxonomists for standard genome sequencing and annotation.</title>
        <authorList>
            <consortium name="The Broad Institute Genomics Platform"/>
            <consortium name="The Broad Institute Genome Sequencing Center for Infectious Disease"/>
            <person name="Wu L."/>
            <person name="Ma J."/>
        </authorList>
    </citation>
    <scope>NUCLEOTIDE SEQUENCE [LARGE SCALE GENOMIC DNA]</scope>
    <source>
        <strain evidence="3">KLKA75</strain>
    </source>
</reference>
<dbReference type="SUPFAM" id="SSF55729">
    <property type="entry name" value="Acyl-CoA N-acyltransferases (Nat)"/>
    <property type="match status" value="1"/>
</dbReference>
<evidence type="ECO:0000259" key="1">
    <source>
        <dbReference type="PROSITE" id="PS51186"/>
    </source>
</evidence>
<dbReference type="RefSeq" id="WP_378257915.1">
    <property type="nucleotide sequence ID" value="NZ_JBHSIT010000006.1"/>
</dbReference>
<sequence length="209" mass="23164">MAGPEASPSARVATASDVDRIAAVLARAFEDDPVWSWILPDEASRPRRLAAAFAILLREVHLRHGASEHSGRFDDIESAALWDPPGAWRLPLATQARQLVPFVRAFGTRLPAALRALGRIERHHPKEPHWYLAYLGTDPQAQGNGLGSVLLRSRLDRCDEAGTPAYLESSKESNVPYYERFGFRVTRELRLPGDGAPPVWLMWRDPGAG</sequence>
<gene>
    <name evidence="2" type="ORF">ACFPCY_21795</name>
</gene>
<keyword evidence="2" id="KW-0012">Acyltransferase</keyword>
<organism evidence="2 3">
    <name type="scientific">Actinomadura gamaensis</name>
    <dbReference type="NCBI Taxonomy" id="1763541"/>
    <lineage>
        <taxon>Bacteria</taxon>
        <taxon>Bacillati</taxon>
        <taxon>Actinomycetota</taxon>
        <taxon>Actinomycetes</taxon>
        <taxon>Streptosporangiales</taxon>
        <taxon>Thermomonosporaceae</taxon>
        <taxon>Actinomadura</taxon>
    </lineage>
</organism>
<keyword evidence="3" id="KW-1185">Reference proteome</keyword>
<dbReference type="Proteomes" id="UP001595872">
    <property type="component" value="Unassembled WGS sequence"/>
</dbReference>
<dbReference type="InterPro" id="IPR000182">
    <property type="entry name" value="GNAT_dom"/>
</dbReference>
<dbReference type="InterPro" id="IPR052523">
    <property type="entry name" value="Trichothecene_AcTrans"/>
</dbReference>
<dbReference type="PROSITE" id="PS51186">
    <property type="entry name" value="GNAT"/>
    <property type="match status" value="1"/>
</dbReference>
<dbReference type="EMBL" id="JBHSIT010000006">
    <property type="protein sequence ID" value="MFC4909970.1"/>
    <property type="molecule type" value="Genomic_DNA"/>
</dbReference>